<accession>A0A6H9ZB94</accession>
<organism evidence="1 2">
    <name type="scientific">Actinomadura rudentiformis</name>
    <dbReference type="NCBI Taxonomy" id="359158"/>
    <lineage>
        <taxon>Bacteria</taxon>
        <taxon>Bacillati</taxon>
        <taxon>Actinomycetota</taxon>
        <taxon>Actinomycetes</taxon>
        <taxon>Streptosporangiales</taxon>
        <taxon>Thermomonosporaceae</taxon>
        <taxon>Actinomadura</taxon>
    </lineage>
</organism>
<comment type="caution">
    <text evidence="1">The sequence shown here is derived from an EMBL/GenBank/DDBJ whole genome shotgun (WGS) entry which is preliminary data.</text>
</comment>
<proteinExistence type="predicted"/>
<protein>
    <submittedName>
        <fullName evidence="1">Uncharacterized protein</fullName>
    </submittedName>
</protein>
<evidence type="ECO:0000313" key="2">
    <source>
        <dbReference type="Proteomes" id="UP000468735"/>
    </source>
</evidence>
<name>A0A6H9ZB94_9ACTN</name>
<dbReference type="RefSeq" id="WP_151558486.1">
    <property type="nucleotide sequence ID" value="NZ_WBMT01000002.1"/>
</dbReference>
<sequence>MFEVPQLEVISLSRDLHYQLRDPQTESALAMVAPVAVGELREEKGFKRFLRSKGPGRFPGENVHIPRITFGVGDREGRTFFFVDRAEKLAGHGCMPHYAVVDVGGGVIGYTTNDHRQSLVPPDGPVDAEGMTLLSGRGHLRDRDHEVVCDMVARVAMNPEATAEPGVRFMGRDGALLAQMRGYDSTKVEFAPQAPQLVRALVTALMIAGRVDERLQVSIITSGYSAPEPVQAPGEPYPGYQDVHSSYMRYQEEFIEWYKKEMNKRGRIAAAGG</sequence>
<dbReference type="EMBL" id="WBMT01000002">
    <property type="protein sequence ID" value="KAB2351592.1"/>
    <property type="molecule type" value="Genomic_DNA"/>
</dbReference>
<reference evidence="1 2" key="1">
    <citation type="submission" date="2019-09" db="EMBL/GenBank/DDBJ databases">
        <title>Actinomadura physcomitrii sp. nov., a novel actinomycete isolated from moss [Physcomitrium sphaericum (Ludw) Fuernr].</title>
        <authorList>
            <person name="Zhuang X."/>
            <person name="Liu C."/>
        </authorList>
    </citation>
    <scope>NUCLEOTIDE SEQUENCE [LARGE SCALE GENOMIC DNA]</scope>
    <source>
        <strain evidence="1 2">HMC1</strain>
    </source>
</reference>
<keyword evidence="2" id="KW-1185">Reference proteome</keyword>
<evidence type="ECO:0000313" key="1">
    <source>
        <dbReference type="EMBL" id="KAB2351592.1"/>
    </source>
</evidence>
<dbReference type="OrthoDB" id="3477524at2"/>
<gene>
    <name evidence="1" type="ORF">F8566_05040</name>
</gene>
<dbReference type="AlphaFoldDB" id="A0A6H9ZB94"/>
<dbReference type="Proteomes" id="UP000468735">
    <property type="component" value="Unassembled WGS sequence"/>
</dbReference>